<sequence length="456" mass="51037">MGKLLIKNGYIVSMNEKREVFNGGSILIEDDRIKAIGKIDEKLLNSDVEIYDAQGKIILPGLVNTHVHLSQQLGRGIADDVVLLTWLRERIWPYESSFDYEDSLISSIACCVEMIKSGTTTFLEAGGQYVDAMVEAVEKCGLRACLCKSTMDEGEGLPKPWQKTTEEELREQEELFKKYNNAADGRIKIWFGLRTIFNNSDDLIVGTKKLADKYNTGIHMHVLEVKEEMDYTRATRGETTVEHLYRLGALGPNLVAAHVVWLTEREIDLFRLYDVKASHNPAAAMKVVLGFARIPEMMEKGITVGIGTDGAPSNNRMDMMRDMYLTSLLHKGRTLDPKSVSAEEVLEMATINGAKCALQEKEIGSLEVGKKADLVVLNPDTIHALPLVDPIANIVYAMSSENVESTMCNGKWLMKAKKILFLDEKELLEKVKKQSKKVLDRAGVKLPNRFPVVDIK</sequence>
<dbReference type="GO" id="GO:0016810">
    <property type="term" value="F:hydrolase activity, acting on carbon-nitrogen (but not peptide) bonds"/>
    <property type="evidence" value="ECO:0007669"/>
    <property type="project" value="InterPro"/>
</dbReference>
<dbReference type="Gene3D" id="3.20.20.140">
    <property type="entry name" value="Metal-dependent hydrolases"/>
    <property type="match status" value="1"/>
</dbReference>
<evidence type="ECO:0000259" key="2">
    <source>
        <dbReference type="Pfam" id="PF01979"/>
    </source>
</evidence>
<gene>
    <name evidence="3" type="ORF">DW663_08545</name>
</gene>
<dbReference type="RefSeq" id="WP_118234494.1">
    <property type="nucleotide sequence ID" value="NZ_QRHL01000015.1"/>
</dbReference>
<comment type="caution">
    <text evidence="3">The sequence shown here is derived from an EMBL/GenBank/DDBJ whole genome shotgun (WGS) entry which is preliminary data.</text>
</comment>
<evidence type="ECO:0000313" key="4">
    <source>
        <dbReference type="Proteomes" id="UP000284676"/>
    </source>
</evidence>
<dbReference type="EMBL" id="QRHL01000015">
    <property type="protein sequence ID" value="RHF71384.1"/>
    <property type="molecule type" value="Genomic_DNA"/>
</dbReference>
<dbReference type="CDD" id="cd01298">
    <property type="entry name" value="ATZ_TRZ_like"/>
    <property type="match status" value="1"/>
</dbReference>
<organism evidence="3 4">
    <name type="scientific">Fusobacterium mortiferum</name>
    <dbReference type="NCBI Taxonomy" id="850"/>
    <lineage>
        <taxon>Bacteria</taxon>
        <taxon>Fusobacteriati</taxon>
        <taxon>Fusobacteriota</taxon>
        <taxon>Fusobacteriia</taxon>
        <taxon>Fusobacteriales</taxon>
        <taxon>Fusobacteriaceae</taxon>
        <taxon>Fusobacterium</taxon>
    </lineage>
</organism>
<evidence type="ECO:0000313" key="3">
    <source>
        <dbReference type="EMBL" id="RHF71384.1"/>
    </source>
</evidence>
<dbReference type="Gene3D" id="2.30.40.10">
    <property type="entry name" value="Urease, subunit C, domain 1"/>
    <property type="match status" value="1"/>
</dbReference>
<dbReference type="Pfam" id="PF01979">
    <property type="entry name" value="Amidohydro_1"/>
    <property type="match status" value="1"/>
</dbReference>
<dbReference type="InterPro" id="IPR032466">
    <property type="entry name" value="Metal_Hydrolase"/>
</dbReference>
<dbReference type="PANTHER" id="PTHR43794:SF11">
    <property type="entry name" value="AMIDOHYDROLASE-RELATED DOMAIN-CONTAINING PROTEIN"/>
    <property type="match status" value="1"/>
</dbReference>
<keyword evidence="1 3" id="KW-0378">Hydrolase</keyword>
<protein>
    <submittedName>
        <fullName evidence="3">Amidohydrolase</fullName>
    </submittedName>
</protein>
<dbReference type="Proteomes" id="UP000284676">
    <property type="component" value="Unassembled WGS sequence"/>
</dbReference>
<dbReference type="InterPro" id="IPR011059">
    <property type="entry name" value="Metal-dep_hydrolase_composite"/>
</dbReference>
<dbReference type="InterPro" id="IPR050287">
    <property type="entry name" value="MTA/SAH_deaminase"/>
</dbReference>
<dbReference type="InterPro" id="IPR006680">
    <property type="entry name" value="Amidohydro-rel"/>
</dbReference>
<proteinExistence type="predicted"/>
<dbReference type="AlphaFoldDB" id="A0A414PS51"/>
<dbReference type="SUPFAM" id="SSF51338">
    <property type="entry name" value="Composite domain of metallo-dependent hydrolases"/>
    <property type="match status" value="1"/>
</dbReference>
<reference evidence="3 4" key="1">
    <citation type="submission" date="2018-08" db="EMBL/GenBank/DDBJ databases">
        <title>A genome reference for cultivated species of the human gut microbiota.</title>
        <authorList>
            <person name="Zou Y."/>
            <person name="Xue W."/>
            <person name="Luo G."/>
        </authorList>
    </citation>
    <scope>NUCLEOTIDE SEQUENCE [LARGE SCALE GENOMIC DNA]</scope>
    <source>
        <strain evidence="3 4">AM25-1</strain>
    </source>
</reference>
<evidence type="ECO:0000256" key="1">
    <source>
        <dbReference type="ARBA" id="ARBA00022801"/>
    </source>
</evidence>
<name>A0A414PS51_FUSMR</name>
<dbReference type="SUPFAM" id="SSF51556">
    <property type="entry name" value="Metallo-dependent hydrolases"/>
    <property type="match status" value="1"/>
</dbReference>
<dbReference type="PANTHER" id="PTHR43794">
    <property type="entry name" value="AMINOHYDROLASE SSNA-RELATED"/>
    <property type="match status" value="1"/>
</dbReference>
<feature type="domain" description="Amidohydrolase-related" evidence="2">
    <location>
        <begin position="57"/>
        <end position="413"/>
    </location>
</feature>
<accession>A0A414PS51</accession>